<dbReference type="SUPFAM" id="SSF101148">
    <property type="entry name" value="Plant invertase/pectin methylesterase inhibitor"/>
    <property type="match status" value="1"/>
</dbReference>
<protein>
    <submittedName>
        <fullName evidence="6">Cell wall vacuolar inhibitor of fructosidase 1-like</fullName>
    </submittedName>
</protein>
<keyword evidence="7" id="KW-1185">Reference proteome</keyword>
<evidence type="ECO:0000256" key="1">
    <source>
        <dbReference type="ARBA" id="ARBA00022729"/>
    </source>
</evidence>
<dbReference type="GO" id="GO:0004857">
    <property type="term" value="F:enzyme inhibitor activity"/>
    <property type="evidence" value="ECO:0007669"/>
    <property type="project" value="InterPro"/>
</dbReference>
<dbReference type="CDD" id="cd15796">
    <property type="entry name" value="CIF_like"/>
    <property type="match status" value="1"/>
</dbReference>
<proteinExistence type="inferred from homology"/>
<organism evidence="6 7">
    <name type="scientific">Olea europaea subsp. europaea</name>
    <dbReference type="NCBI Taxonomy" id="158383"/>
    <lineage>
        <taxon>Eukaryota</taxon>
        <taxon>Viridiplantae</taxon>
        <taxon>Streptophyta</taxon>
        <taxon>Embryophyta</taxon>
        <taxon>Tracheophyta</taxon>
        <taxon>Spermatophyta</taxon>
        <taxon>Magnoliopsida</taxon>
        <taxon>eudicotyledons</taxon>
        <taxon>Gunneridae</taxon>
        <taxon>Pentapetalae</taxon>
        <taxon>asterids</taxon>
        <taxon>lamiids</taxon>
        <taxon>Lamiales</taxon>
        <taxon>Oleaceae</taxon>
        <taxon>Oleeae</taxon>
        <taxon>Olea</taxon>
    </lineage>
</organism>
<dbReference type="InterPro" id="IPR035513">
    <property type="entry name" value="Invertase/methylesterase_inhib"/>
</dbReference>
<evidence type="ECO:0000256" key="3">
    <source>
        <dbReference type="ARBA" id="ARBA00038471"/>
    </source>
</evidence>
<dbReference type="InterPro" id="IPR006501">
    <property type="entry name" value="Pectinesterase_inhib_dom"/>
</dbReference>
<dbReference type="OrthoDB" id="1918674at2759"/>
<dbReference type="Gene3D" id="1.20.140.40">
    <property type="entry name" value="Invertase/pectin methylesterase inhibitor family protein"/>
    <property type="match status" value="1"/>
</dbReference>
<evidence type="ECO:0000313" key="6">
    <source>
        <dbReference type="EMBL" id="CAA3002246.1"/>
    </source>
</evidence>
<dbReference type="Proteomes" id="UP000594638">
    <property type="component" value="Unassembled WGS sequence"/>
</dbReference>
<dbReference type="EMBL" id="CACTIH010005822">
    <property type="protein sequence ID" value="CAA3002246.1"/>
    <property type="molecule type" value="Genomic_DNA"/>
</dbReference>
<dbReference type="InterPro" id="IPR034087">
    <property type="entry name" value="C/VIF1"/>
</dbReference>
<sequence length="168" mass="18629">MMMKVLFAIMMFTFHVHGIPQEKDQNLINTTCRNTPNYRLCISTLRADPTSINEDVAGLGLIMVAAVKAKAKETMKAITKLKVSRPELRIALNDCSDRYNAILVGDVPEAEQALRGNPKFAENGMADSSIEAVACEENFKKVKSPLTGFNNKMRDLSDVARAIIRNLL</sequence>
<feature type="signal peptide" evidence="4">
    <location>
        <begin position="1"/>
        <end position="18"/>
    </location>
</feature>
<keyword evidence="1 4" id="KW-0732">Signal</keyword>
<dbReference type="FunFam" id="1.20.140.40:FF:000009">
    <property type="entry name" value="Invertase/pectin methylesterase inhibitor family protein"/>
    <property type="match status" value="1"/>
</dbReference>
<dbReference type="PANTHER" id="PTHR36710:SF13">
    <property type="entry name" value="PUTATIVE-RELATED"/>
    <property type="match status" value="1"/>
</dbReference>
<dbReference type="NCBIfam" id="TIGR01614">
    <property type="entry name" value="PME_inhib"/>
    <property type="match status" value="1"/>
</dbReference>
<keyword evidence="2" id="KW-1015">Disulfide bond</keyword>
<gene>
    <name evidence="6" type="ORF">OLEA9_A066938</name>
</gene>
<evidence type="ECO:0000256" key="2">
    <source>
        <dbReference type="ARBA" id="ARBA00023157"/>
    </source>
</evidence>
<comment type="caution">
    <text evidence="6">The sequence shown here is derived from an EMBL/GenBank/DDBJ whole genome shotgun (WGS) entry which is preliminary data.</text>
</comment>
<evidence type="ECO:0000256" key="4">
    <source>
        <dbReference type="SAM" id="SignalP"/>
    </source>
</evidence>
<accession>A0A8S0TAV8</accession>
<dbReference type="SMART" id="SM00856">
    <property type="entry name" value="PMEI"/>
    <property type="match status" value="1"/>
</dbReference>
<dbReference type="PANTHER" id="PTHR36710">
    <property type="entry name" value="PECTINESTERASE INHIBITOR-LIKE"/>
    <property type="match status" value="1"/>
</dbReference>
<feature type="chain" id="PRO_5035811498" evidence="4">
    <location>
        <begin position="19"/>
        <end position="168"/>
    </location>
</feature>
<dbReference type="Gramene" id="OE9A066938T1">
    <property type="protein sequence ID" value="OE9A066938C1"/>
    <property type="gene ID" value="OE9A066938"/>
</dbReference>
<name>A0A8S0TAV8_OLEEU</name>
<dbReference type="Pfam" id="PF04043">
    <property type="entry name" value="PMEI"/>
    <property type="match status" value="1"/>
</dbReference>
<comment type="similarity">
    <text evidence="3">Belongs to the PMEI family.</text>
</comment>
<evidence type="ECO:0000313" key="7">
    <source>
        <dbReference type="Proteomes" id="UP000594638"/>
    </source>
</evidence>
<feature type="domain" description="Pectinesterase inhibitor" evidence="5">
    <location>
        <begin position="23"/>
        <end position="163"/>
    </location>
</feature>
<dbReference type="InterPro" id="IPR052421">
    <property type="entry name" value="PCW_Enzyme_Inhibitor"/>
</dbReference>
<dbReference type="AlphaFoldDB" id="A0A8S0TAV8"/>
<reference evidence="6 7" key="1">
    <citation type="submission" date="2019-12" db="EMBL/GenBank/DDBJ databases">
        <authorList>
            <person name="Alioto T."/>
            <person name="Alioto T."/>
            <person name="Gomez Garrido J."/>
        </authorList>
    </citation>
    <scope>NUCLEOTIDE SEQUENCE [LARGE SCALE GENOMIC DNA]</scope>
</reference>
<evidence type="ECO:0000259" key="5">
    <source>
        <dbReference type="SMART" id="SM00856"/>
    </source>
</evidence>